<accession>A0A1F5G203</accession>
<organism evidence="1 2">
    <name type="scientific">Candidatus Curtissbacteria bacterium RBG_16_39_7</name>
    <dbReference type="NCBI Taxonomy" id="1797707"/>
    <lineage>
        <taxon>Bacteria</taxon>
        <taxon>Candidatus Curtissiibacteriota</taxon>
    </lineage>
</organism>
<comment type="caution">
    <text evidence="1">The sequence shown here is derived from an EMBL/GenBank/DDBJ whole genome shotgun (WGS) entry which is preliminary data.</text>
</comment>
<dbReference type="EMBL" id="MFAV01000043">
    <property type="protein sequence ID" value="OGD85834.1"/>
    <property type="molecule type" value="Genomic_DNA"/>
</dbReference>
<sequence>MERLKISEQTNERMGVSLEELVTYVIARREGKVGHPISKRVLWLSENMETEEFWLVLNRHMAEDSAKRQSVGGIFVRRYGRKEIGPYLWYQVFSSLDCFLKGLDMRATEFIFRDFQPKKDDLRLTYIINTTRQLALDKYPRIRRLYWDDYREMLETPSFWRGLAIDLATLDEPIAASAFFGWPDPSREESTQILTIREASRRIFQKRFWMARGQVGKRARLIEYHNLSQIVRDIFKKDPRTFLLSYTPESQSPSLEEVLNQAKKLIAEKISPFKPIPEQKTRMGKKEFLETVSSYKFWSDLATDIENHANSQNQAYSFSYFLRHYDRDENEIMEGRVGTYGRLTTIHLQTTRGLRRKMSEPGEKLVHFLMWKFKPSEDTALLVTKTKALCAEMFPNDCLYVILQTPEFWQVLQNDVTLMKGKHTLLSFLRYFSRNNPSCDRRRHHRGTSKYQRLLHRAYHKQEEFLQFLAQVGIENVTNYKDGLAKLFWHTAPAEVKPFLDEKFPQNFQSEQKKKQEEAQKLFTKAKNLLAQLKNSRRRKTKIEFQDKKEALKFRRKLWSAARSLKLPVSTRLKENQLAVSIRRLHRSQDEIAEFEEDVRRLRLKGWQNKDIARHFGVKDYLVEYATTKLIARGKISSRRNR</sequence>
<evidence type="ECO:0000313" key="1">
    <source>
        <dbReference type="EMBL" id="OGD85834.1"/>
    </source>
</evidence>
<proteinExistence type="predicted"/>
<gene>
    <name evidence="1" type="ORF">A2Z23_02130</name>
</gene>
<evidence type="ECO:0000313" key="2">
    <source>
        <dbReference type="Proteomes" id="UP000176628"/>
    </source>
</evidence>
<dbReference type="Proteomes" id="UP000176628">
    <property type="component" value="Unassembled WGS sequence"/>
</dbReference>
<dbReference type="AlphaFoldDB" id="A0A1F5G203"/>
<name>A0A1F5G203_9BACT</name>
<reference evidence="1 2" key="1">
    <citation type="journal article" date="2016" name="Nat. Commun.">
        <title>Thousands of microbial genomes shed light on interconnected biogeochemical processes in an aquifer system.</title>
        <authorList>
            <person name="Anantharaman K."/>
            <person name="Brown C.T."/>
            <person name="Hug L.A."/>
            <person name="Sharon I."/>
            <person name="Castelle C.J."/>
            <person name="Probst A.J."/>
            <person name="Thomas B.C."/>
            <person name="Singh A."/>
            <person name="Wilkins M.J."/>
            <person name="Karaoz U."/>
            <person name="Brodie E.L."/>
            <person name="Williams K.H."/>
            <person name="Hubbard S.S."/>
            <person name="Banfield J.F."/>
        </authorList>
    </citation>
    <scope>NUCLEOTIDE SEQUENCE [LARGE SCALE GENOMIC DNA]</scope>
</reference>
<protein>
    <submittedName>
        <fullName evidence="1">Uncharacterized protein</fullName>
    </submittedName>
</protein>